<reference evidence="1 2" key="1">
    <citation type="submission" date="2017-10" db="EMBL/GenBank/DDBJ databases">
        <title>Massilia psychrophilum sp. nov., a novel purple-pigmented bacterium isolated from Tianshan glacier, Xinjiang Municipality, China.</title>
        <authorList>
            <person name="Wang H."/>
        </authorList>
    </citation>
    <scope>NUCLEOTIDE SEQUENCE [LARGE SCALE GENOMIC DNA]</scope>
    <source>
        <strain evidence="1 2">JCM 30813</strain>
    </source>
</reference>
<dbReference type="EMBL" id="PDOB01000006">
    <property type="protein sequence ID" value="PIL40770.1"/>
    <property type="molecule type" value="Genomic_DNA"/>
</dbReference>
<evidence type="ECO:0000313" key="1">
    <source>
        <dbReference type="EMBL" id="PIL40770.1"/>
    </source>
</evidence>
<protein>
    <submittedName>
        <fullName evidence="1">Uncharacterized protein</fullName>
    </submittedName>
</protein>
<dbReference type="AlphaFoldDB" id="A0A2G8T3Z1"/>
<sequence length="59" mass="5984">MATAFSSQSEGLGGLQDRVAAAQLGEQYHVARFQVRVRAVPASGGRGATDVRAAAPAGN</sequence>
<comment type="caution">
    <text evidence="1">The sequence shown here is derived from an EMBL/GenBank/DDBJ whole genome shotgun (WGS) entry which is preliminary data.</text>
</comment>
<name>A0A2G8T3Z1_9BURK</name>
<gene>
    <name evidence="1" type="ORF">CR103_06280</name>
</gene>
<keyword evidence="2" id="KW-1185">Reference proteome</keyword>
<dbReference type="Proteomes" id="UP000228593">
    <property type="component" value="Unassembled WGS sequence"/>
</dbReference>
<proteinExistence type="predicted"/>
<accession>A0A2G8T3Z1</accession>
<organism evidence="1 2">
    <name type="scientific">Massilia psychrophila</name>
    <dbReference type="NCBI Taxonomy" id="1603353"/>
    <lineage>
        <taxon>Bacteria</taxon>
        <taxon>Pseudomonadati</taxon>
        <taxon>Pseudomonadota</taxon>
        <taxon>Betaproteobacteria</taxon>
        <taxon>Burkholderiales</taxon>
        <taxon>Oxalobacteraceae</taxon>
        <taxon>Telluria group</taxon>
        <taxon>Massilia</taxon>
    </lineage>
</organism>
<evidence type="ECO:0000313" key="2">
    <source>
        <dbReference type="Proteomes" id="UP000228593"/>
    </source>
</evidence>